<comment type="caution">
    <text evidence="1">The sequence shown here is derived from an EMBL/GenBank/DDBJ whole genome shotgun (WGS) entry which is preliminary data.</text>
</comment>
<sequence>MLVSAILMEANFLMNGSIEVEQTAVVWGPAIAYIVSRTLVKMMAK</sequence>
<dbReference type="AlphaFoldDB" id="A0A0F8ZMB4"/>
<accession>A0A0F8ZMB4</accession>
<dbReference type="EMBL" id="LAZR01047125">
    <property type="protein sequence ID" value="KKK94952.1"/>
    <property type="molecule type" value="Genomic_DNA"/>
</dbReference>
<evidence type="ECO:0000313" key="1">
    <source>
        <dbReference type="EMBL" id="KKK94952.1"/>
    </source>
</evidence>
<gene>
    <name evidence="1" type="ORF">LCGC14_2677680</name>
</gene>
<organism evidence="1">
    <name type="scientific">marine sediment metagenome</name>
    <dbReference type="NCBI Taxonomy" id="412755"/>
    <lineage>
        <taxon>unclassified sequences</taxon>
        <taxon>metagenomes</taxon>
        <taxon>ecological metagenomes</taxon>
    </lineage>
</organism>
<reference evidence="1" key="1">
    <citation type="journal article" date="2015" name="Nature">
        <title>Complex archaea that bridge the gap between prokaryotes and eukaryotes.</title>
        <authorList>
            <person name="Spang A."/>
            <person name="Saw J.H."/>
            <person name="Jorgensen S.L."/>
            <person name="Zaremba-Niedzwiedzka K."/>
            <person name="Martijn J."/>
            <person name="Lind A.E."/>
            <person name="van Eijk R."/>
            <person name="Schleper C."/>
            <person name="Guy L."/>
            <person name="Ettema T.J."/>
        </authorList>
    </citation>
    <scope>NUCLEOTIDE SEQUENCE</scope>
</reference>
<name>A0A0F8ZMB4_9ZZZZ</name>
<proteinExistence type="predicted"/>
<protein>
    <submittedName>
        <fullName evidence="1">Uncharacterized protein</fullName>
    </submittedName>
</protein>